<evidence type="ECO:0000256" key="2">
    <source>
        <dbReference type="SAM" id="MobiDB-lite"/>
    </source>
</evidence>
<feature type="region of interest" description="Disordered" evidence="2">
    <location>
        <begin position="26"/>
        <end position="51"/>
    </location>
</feature>
<name>A0A931J6B8_9BURK</name>
<proteinExistence type="predicted"/>
<evidence type="ECO:0000256" key="1">
    <source>
        <dbReference type="PROSITE-ProRule" id="PRU00339"/>
    </source>
</evidence>
<evidence type="ECO:0000313" key="4">
    <source>
        <dbReference type="EMBL" id="MBH9579071.1"/>
    </source>
</evidence>
<organism evidence="4 5">
    <name type="scientific">Inhella proteolytica</name>
    <dbReference type="NCBI Taxonomy" id="2795029"/>
    <lineage>
        <taxon>Bacteria</taxon>
        <taxon>Pseudomonadati</taxon>
        <taxon>Pseudomonadota</taxon>
        <taxon>Betaproteobacteria</taxon>
        <taxon>Burkholderiales</taxon>
        <taxon>Sphaerotilaceae</taxon>
        <taxon>Inhella</taxon>
    </lineage>
</organism>
<protein>
    <submittedName>
        <fullName evidence="4">Tetratricopeptide repeat protein</fullName>
    </submittedName>
</protein>
<dbReference type="EMBL" id="JAEDAK010000017">
    <property type="protein sequence ID" value="MBH9579071.1"/>
    <property type="molecule type" value="Genomic_DNA"/>
</dbReference>
<gene>
    <name evidence="4" type="ORF">I7X39_19440</name>
</gene>
<keyword evidence="5" id="KW-1185">Reference proteome</keyword>
<reference evidence="4" key="1">
    <citation type="submission" date="2020-12" db="EMBL/GenBank/DDBJ databases">
        <title>The genome sequence of Inhella sp. 1Y17.</title>
        <authorList>
            <person name="Liu Y."/>
        </authorList>
    </citation>
    <scope>NUCLEOTIDE SEQUENCE</scope>
    <source>
        <strain evidence="4">1Y17</strain>
    </source>
</reference>
<dbReference type="Proteomes" id="UP000613266">
    <property type="component" value="Unassembled WGS sequence"/>
</dbReference>
<evidence type="ECO:0000256" key="3">
    <source>
        <dbReference type="SAM" id="SignalP"/>
    </source>
</evidence>
<dbReference type="Gene3D" id="1.25.40.10">
    <property type="entry name" value="Tetratricopeptide repeat domain"/>
    <property type="match status" value="3"/>
</dbReference>
<sequence>MRPLPAAFACTLLALSLSAPAGPIIETRLPPQQGAAGAQDPFEPAQPEARKQWQAGRVALGQGDLKAAEAAFKQATQLDPKSGAPWVGLGDVALRRGDLKAAQAAVLEGLKRDPKHLPARLGVARLALMAGDTAKAEPLLKALVQEEPRFLPAQVDLGELYLNTNKPALAEPVFKQALTVPGAGWTVWQGLARAQARQNRGPEALKTLEKAAAELPGNAQPWIGAAELAQSLGDRAAALRHAQQAVKTDGKSVPAQMALADALVANDQTAKAVEGLQSLLSVADVPAALVHTKIAMIKAARKDLDGAQAAYRLALRADPKYHPALNNLAWMNAERKVDLDEALRSARRAIELQPNQLSYVDTLAFVHLARKEPKLALELLGKTLKAQPNQPLLLLRVAQAHQAMDDLAKAREAVDQALKLAPQFKEAQELKQKLGGAR</sequence>
<dbReference type="Pfam" id="PF13432">
    <property type="entry name" value="TPR_16"/>
    <property type="match status" value="2"/>
</dbReference>
<dbReference type="SMART" id="SM00028">
    <property type="entry name" value="TPR"/>
    <property type="match status" value="9"/>
</dbReference>
<dbReference type="SUPFAM" id="SSF81901">
    <property type="entry name" value="HCP-like"/>
    <property type="match status" value="1"/>
</dbReference>
<dbReference type="SUPFAM" id="SSF48452">
    <property type="entry name" value="TPR-like"/>
    <property type="match status" value="1"/>
</dbReference>
<feature type="signal peptide" evidence="3">
    <location>
        <begin position="1"/>
        <end position="21"/>
    </location>
</feature>
<dbReference type="PANTHER" id="PTHR12558:SF13">
    <property type="entry name" value="CELL DIVISION CYCLE PROTEIN 27 HOMOLOG"/>
    <property type="match status" value="1"/>
</dbReference>
<dbReference type="InterPro" id="IPR011990">
    <property type="entry name" value="TPR-like_helical_dom_sf"/>
</dbReference>
<dbReference type="RefSeq" id="WP_198112838.1">
    <property type="nucleotide sequence ID" value="NZ_JAEDAK010000017.1"/>
</dbReference>
<evidence type="ECO:0000313" key="5">
    <source>
        <dbReference type="Proteomes" id="UP000613266"/>
    </source>
</evidence>
<dbReference type="Pfam" id="PF14559">
    <property type="entry name" value="TPR_19"/>
    <property type="match status" value="3"/>
</dbReference>
<accession>A0A931J6B8</accession>
<dbReference type="InterPro" id="IPR019734">
    <property type="entry name" value="TPR_rpt"/>
</dbReference>
<dbReference type="PANTHER" id="PTHR12558">
    <property type="entry name" value="CELL DIVISION CYCLE 16,23,27"/>
    <property type="match status" value="1"/>
</dbReference>
<dbReference type="PROSITE" id="PS50005">
    <property type="entry name" value="TPR"/>
    <property type="match status" value="2"/>
</dbReference>
<feature type="repeat" description="TPR" evidence="1">
    <location>
        <begin position="391"/>
        <end position="424"/>
    </location>
</feature>
<keyword evidence="3" id="KW-0732">Signal</keyword>
<feature type="repeat" description="TPR" evidence="1">
    <location>
        <begin position="49"/>
        <end position="82"/>
    </location>
</feature>
<feature type="chain" id="PRO_5037068855" evidence="3">
    <location>
        <begin position="22"/>
        <end position="438"/>
    </location>
</feature>
<keyword evidence="1" id="KW-0802">TPR repeat</keyword>
<comment type="caution">
    <text evidence="4">The sequence shown here is derived from an EMBL/GenBank/DDBJ whole genome shotgun (WGS) entry which is preliminary data.</text>
</comment>
<dbReference type="AlphaFoldDB" id="A0A931J6B8"/>